<dbReference type="GO" id="GO:0015697">
    <property type="term" value="P:quaternary ammonium group transport"/>
    <property type="evidence" value="ECO:0007669"/>
    <property type="project" value="UniProtKB-ARBA"/>
</dbReference>
<dbReference type="InterPro" id="IPR017871">
    <property type="entry name" value="ABC_transporter-like_CS"/>
</dbReference>
<reference evidence="5 6" key="1">
    <citation type="submission" date="2015-12" db="EMBL/GenBank/DDBJ databases">
        <title>Genome sequence of Tistrella mobilis MCCC 1A02139.</title>
        <authorList>
            <person name="Lu L."/>
            <person name="Lai Q."/>
            <person name="Shao Z."/>
            <person name="Qian P."/>
        </authorList>
    </citation>
    <scope>NUCLEOTIDE SEQUENCE [LARGE SCALE GENOMIC DNA]</scope>
    <source>
        <strain evidence="5 6">MCCC 1A02139</strain>
    </source>
</reference>
<dbReference type="Pfam" id="PF08402">
    <property type="entry name" value="TOBE_2"/>
    <property type="match status" value="1"/>
</dbReference>
<keyword evidence="1" id="KW-0813">Transport</keyword>
<dbReference type="InterPro" id="IPR050093">
    <property type="entry name" value="ABC_SmlMolc_Importer"/>
</dbReference>
<dbReference type="PROSITE" id="PS00211">
    <property type="entry name" value="ABC_TRANSPORTER_1"/>
    <property type="match status" value="1"/>
</dbReference>
<evidence type="ECO:0000313" key="6">
    <source>
        <dbReference type="Proteomes" id="UP000075787"/>
    </source>
</evidence>
<keyword evidence="3 5" id="KW-0067">ATP-binding</keyword>
<dbReference type="Gene3D" id="2.40.50.100">
    <property type="match status" value="1"/>
</dbReference>
<protein>
    <submittedName>
        <fullName evidence="5">ABC transporter ATP-binding protein</fullName>
    </submittedName>
</protein>
<accession>A0A162KVB6</accession>
<dbReference type="PROSITE" id="PS50893">
    <property type="entry name" value="ABC_TRANSPORTER_2"/>
    <property type="match status" value="1"/>
</dbReference>
<evidence type="ECO:0000256" key="1">
    <source>
        <dbReference type="ARBA" id="ARBA00022448"/>
    </source>
</evidence>
<dbReference type="FunFam" id="3.40.50.300:FF:000425">
    <property type="entry name" value="Probable ABC transporter, ATP-binding subunit"/>
    <property type="match status" value="1"/>
</dbReference>
<dbReference type="Gene3D" id="3.40.50.300">
    <property type="entry name" value="P-loop containing nucleotide triphosphate hydrolases"/>
    <property type="match status" value="1"/>
</dbReference>
<dbReference type="SUPFAM" id="SSF52540">
    <property type="entry name" value="P-loop containing nucleoside triphosphate hydrolases"/>
    <property type="match status" value="1"/>
</dbReference>
<dbReference type="GeneID" id="97240563"/>
<dbReference type="AlphaFoldDB" id="A0A162KVB6"/>
<dbReference type="RefSeq" id="WP_062764602.1">
    <property type="nucleotide sequence ID" value="NZ_CP121027.1"/>
</dbReference>
<dbReference type="GO" id="GO:0016887">
    <property type="term" value="F:ATP hydrolysis activity"/>
    <property type="evidence" value="ECO:0007669"/>
    <property type="project" value="InterPro"/>
</dbReference>
<keyword evidence="2" id="KW-0547">Nucleotide-binding</keyword>
<dbReference type="InterPro" id="IPR008995">
    <property type="entry name" value="Mo/tungstate-bd_C_term_dom"/>
</dbReference>
<dbReference type="GO" id="GO:0022857">
    <property type="term" value="F:transmembrane transporter activity"/>
    <property type="evidence" value="ECO:0007669"/>
    <property type="project" value="InterPro"/>
</dbReference>
<dbReference type="Proteomes" id="UP000075787">
    <property type="component" value="Unassembled WGS sequence"/>
</dbReference>
<dbReference type="OrthoDB" id="9802264at2"/>
<dbReference type="GO" id="GO:0043190">
    <property type="term" value="C:ATP-binding cassette (ABC) transporter complex"/>
    <property type="evidence" value="ECO:0007669"/>
    <property type="project" value="InterPro"/>
</dbReference>
<dbReference type="InterPro" id="IPR013611">
    <property type="entry name" value="Transp-assoc_OB_typ2"/>
</dbReference>
<dbReference type="PANTHER" id="PTHR42781">
    <property type="entry name" value="SPERMIDINE/PUTRESCINE IMPORT ATP-BINDING PROTEIN POTA"/>
    <property type="match status" value="1"/>
</dbReference>
<dbReference type="SUPFAM" id="SSF50331">
    <property type="entry name" value="MOP-like"/>
    <property type="match status" value="1"/>
</dbReference>
<evidence type="ECO:0000256" key="2">
    <source>
        <dbReference type="ARBA" id="ARBA00022741"/>
    </source>
</evidence>
<sequence length="343" mass="36126">MSVHFDAVSFRYPSGGAGVSDIDLEIGDGELLAVIGPSGSGKTTLLRLLSGFVVPDRGRILIDGRDVARVPVKDRALGVVFQAYALFPHMTAAENVAYPLKLRGVGRTARMARAAEALEKVGLGGFANRQPASLSGGQQQRVALARALVFGPRALLLDEPLSALDAGLRAGMRDEILRVQRAAGIATLFVTHDQEEALSMADRVAVLKDGRLLQVDTPRGLYERPVDATVAGFVGHANLWPGRVAADGLVETAIGPIRTATGGFAPGDAVTVMVRPEEVSAEPAADAANRFAGRIAADRFLGNLRRLDLEVPGGLVKVETRRRDAIDAVAIAPEAVRLLPAGL</sequence>
<dbReference type="InterPro" id="IPR027417">
    <property type="entry name" value="P-loop_NTPase"/>
</dbReference>
<dbReference type="PANTHER" id="PTHR42781:SF4">
    <property type="entry name" value="SPERMIDINE_PUTRESCINE IMPORT ATP-BINDING PROTEIN POTA"/>
    <property type="match status" value="1"/>
</dbReference>
<dbReference type="Pfam" id="PF00005">
    <property type="entry name" value="ABC_tran"/>
    <property type="match status" value="1"/>
</dbReference>
<evidence type="ECO:0000313" key="5">
    <source>
        <dbReference type="EMBL" id="KYO52215.1"/>
    </source>
</evidence>
<feature type="domain" description="ABC transporter" evidence="4">
    <location>
        <begin position="3"/>
        <end position="234"/>
    </location>
</feature>
<dbReference type="InterPro" id="IPR003593">
    <property type="entry name" value="AAA+_ATPase"/>
</dbReference>
<dbReference type="EMBL" id="LPZR01000159">
    <property type="protein sequence ID" value="KYO52215.1"/>
    <property type="molecule type" value="Genomic_DNA"/>
</dbReference>
<dbReference type="SMART" id="SM00382">
    <property type="entry name" value="AAA"/>
    <property type="match status" value="1"/>
</dbReference>
<evidence type="ECO:0000259" key="4">
    <source>
        <dbReference type="PROSITE" id="PS50893"/>
    </source>
</evidence>
<evidence type="ECO:0000256" key="3">
    <source>
        <dbReference type="ARBA" id="ARBA00022840"/>
    </source>
</evidence>
<name>A0A162KVB6_9PROT</name>
<comment type="caution">
    <text evidence="5">The sequence shown here is derived from an EMBL/GenBank/DDBJ whole genome shotgun (WGS) entry which is preliminary data.</text>
</comment>
<dbReference type="InterPro" id="IPR003439">
    <property type="entry name" value="ABC_transporter-like_ATP-bd"/>
</dbReference>
<dbReference type="GO" id="GO:0005524">
    <property type="term" value="F:ATP binding"/>
    <property type="evidence" value="ECO:0007669"/>
    <property type="project" value="UniProtKB-KW"/>
</dbReference>
<proteinExistence type="predicted"/>
<organism evidence="5 6">
    <name type="scientific">Tistrella mobilis</name>
    <dbReference type="NCBI Taxonomy" id="171437"/>
    <lineage>
        <taxon>Bacteria</taxon>
        <taxon>Pseudomonadati</taxon>
        <taxon>Pseudomonadota</taxon>
        <taxon>Alphaproteobacteria</taxon>
        <taxon>Geminicoccales</taxon>
        <taxon>Geminicoccaceae</taxon>
        <taxon>Tistrella</taxon>
    </lineage>
</organism>
<gene>
    <name evidence="5" type="ORF">AUP44_05900</name>
</gene>